<evidence type="ECO:0000256" key="5">
    <source>
        <dbReference type="ARBA" id="ARBA00022989"/>
    </source>
</evidence>
<protein>
    <recommendedName>
        <fullName evidence="7">TRAP transporter large permease protein</fullName>
    </recommendedName>
</protein>
<dbReference type="PANTHER" id="PTHR33362">
    <property type="entry name" value="SIALIC ACID TRAP TRANSPORTER PERMEASE PROTEIN SIAT-RELATED"/>
    <property type="match status" value="1"/>
</dbReference>
<feature type="transmembrane region" description="Helical" evidence="7">
    <location>
        <begin position="20"/>
        <end position="50"/>
    </location>
</feature>
<evidence type="ECO:0000256" key="7">
    <source>
        <dbReference type="RuleBase" id="RU369079"/>
    </source>
</evidence>
<dbReference type="KEGG" id="poz:I0K15_10325"/>
<keyword evidence="6 7" id="KW-0472">Membrane</keyword>
<feature type="transmembrane region" description="Helical" evidence="7">
    <location>
        <begin position="373"/>
        <end position="392"/>
    </location>
</feature>
<comment type="subunit">
    <text evidence="7">The complex comprises the extracytoplasmic solute receptor protein and the two transmembrane proteins.</text>
</comment>
<sequence>MEFLSFDLQALGIETATLLMFAMLLGLLLTGMPLAFVTLLVALIFALGWFGPTAVPLIVSRIFSFVNSFVFVSVPMFVLMAAILDRSGIARDLFDAMRMVGGRLRGGVAIQTLLVAVILAAMSGIIGGEVVLLGVIALPQMLRLGYDRRLAIGVCCAGGALGTMVPPSIVLIIYGLTASVSIGDLFTAAFFPGLMLAGFYVTYVLIRAYLNPEIAPIPDEGEITRAEKIRLLKGLFLPILVVVFVLGSIYGGIASVTEASAIGVLGVTLSTIIRREFTGELIFGAAKQTLATVGMIVWIGIGASALVGVFNLMGGIRFVQALITGISDNPTIIILAMMGILFVLGMFLDWVGIALLTMPIFVPIVTQLGYDPIWFGVLFAMNMQVSFLSPPFGPAAFYLKSVAPPDISLGEIFRSLLPFICLQILAVAMLIAFPGITGR</sequence>
<evidence type="ECO:0000256" key="2">
    <source>
        <dbReference type="ARBA" id="ARBA00022475"/>
    </source>
</evidence>
<feature type="transmembrane region" description="Helical" evidence="7">
    <location>
        <begin position="62"/>
        <end position="84"/>
    </location>
</feature>
<feature type="domain" description="TRAP C4-dicarboxylate transport system permease DctM subunit" evidence="8">
    <location>
        <begin position="21"/>
        <end position="436"/>
    </location>
</feature>
<feature type="transmembrane region" description="Helical" evidence="7">
    <location>
        <begin position="412"/>
        <end position="433"/>
    </location>
</feature>
<dbReference type="AlphaFoldDB" id="A0A7S9LN82"/>
<evidence type="ECO:0000313" key="9">
    <source>
        <dbReference type="EMBL" id="QPH52232.1"/>
    </source>
</evidence>
<feature type="transmembrane region" description="Helical" evidence="7">
    <location>
        <begin position="108"/>
        <end position="138"/>
    </location>
</feature>
<feature type="transmembrane region" description="Helical" evidence="7">
    <location>
        <begin position="188"/>
        <end position="210"/>
    </location>
</feature>
<feature type="transmembrane region" description="Helical" evidence="7">
    <location>
        <begin position="289"/>
        <end position="312"/>
    </location>
</feature>
<feature type="transmembrane region" description="Helical" evidence="7">
    <location>
        <begin position="150"/>
        <end position="176"/>
    </location>
</feature>
<dbReference type="PIRSF" id="PIRSF006066">
    <property type="entry name" value="HI0050"/>
    <property type="match status" value="1"/>
</dbReference>
<comment type="similarity">
    <text evidence="7">Belongs to the TRAP transporter large permease family.</text>
</comment>
<evidence type="ECO:0000256" key="4">
    <source>
        <dbReference type="ARBA" id="ARBA00022692"/>
    </source>
</evidence>
<dbReference type="GO" id="GO:0005886">
    <property type="term" value="C:plasma membrane"/>
    <property type="evidence" value="ECO:0007669"/>
    <property type="project" value="UniProtKB-SubCell"/>
</dbReference>
<dbReference type="EMBL" id="CP064942">
    <property type="protein sequence ID" value="QPH52232.1"/>
    <property type="molecule type" value="Genomic_DNA"/>
</dbReference>
<dbReference type="NCBIfam" id="TIGR00786">
    <property type="entry name" value="dctM"/>
    <property type="match status" value="1"/>
</dbReference>
<keyword evidence="3 7" id="KW-0997">Cell inner membrane</keyword>
<keyword evidence="5 7" id="KW-1133">Transmembrane helix</keyword>
<feature type="transmembrane region" description="Helical" evidence="7">
    <location>
        <begin position="231"/>
        <end position="253"/>
    </location>
</feature>
<name>A0A7S9LN82_9RHOB</name>
<comment type="function">
    <text evidence="7">Part of the tripartite ATP-independent periplasmic (TRAP) transport system.</text>
</comment>
<evidence type="ECO:0000256" key="6">
    <source>
        <dbReference type="ARBA" id="ARBA00023136"/>
    </source>
</evidence>
<organism evidence="9 10">
    <name type="scientific">Pontivivens ytuae</name>
    <dbReference type="NCBI Taxonomy" id="2789856"/>
    <lineage>
        <taxon>Bacteria</taxon>
        <taxon>Pseudomonadati</taxon>
        <taxon>Pseudomonadota</taxon>
        <taxon>Alphaproteobacteria</taxon>
        <taxon>Rhodobacterales</taxon>
        <taxon>Paracoccaceae</taxon>
        <taxon>Pontivivens</taxon>
    </lineage>
</organism>
<dbReference type="Proteomes" id="UP000594800">
    <property type="component" value="Chromosome"/>
</dbReference>
<dbReference type="PANTHER" id="PTHR33362:SF7">
    <property type="entry name" value="SLL1103 PROTEIN"/>
    <property type="match status" value="1"/>
</dbReference>
<keyword evidence="4 7" id="KW-0812">Transmembrane</keyword>
<dbReference type="Pfam" id="PF06808">
    <property type="entry name" value="DctM"/>
    <property type="match status" value="1"/>
</dbReference>
<keyword evidence="2" id="KW-1003">Cell membrane</keyword>
<comment type="subcellular location">
    <subcellularLocation>
        <location evidence="1 7">Cell inner membrane</location>
        <topology evidence="1 7">Multi-pass membrane protein</topology>
    </subcellularLocation>
</comment>
<dbReference type="GO" id="GO:0022857">
    <property type="term" value="F:transmembrane transporter activity"/>
    <property type="evidence" value="ECO:0007669"/>
    <property type="project" value="UniProtKB-UniRule"/>
</dbReference>
<evidence type="ECO:0000256" key="1">
    <source>
        <dbReference type="ARBA" id="ARBA00004429"/>
    </source>
</evidence>
<feature type="transmembrane region" description="Helical" evidence="7">
    <location>
        <begin position="332"/>
        <end position="361"/>
    </location>
</feature>
<dbReference type="InterPro" id="IPR004681">
    <property type="entry name" value="TRAP_DctM"/>
</dbReference>
<gene>
    <name evidence="9" type="ORF">I0K15_10325</name>
</gene>
<keyword evidence="7" id="KW-0813">Transport</keyword>
<accession>A0A7S9LN82</accession>
<dbReference type="RefSeq" id="WP_196101446.1">
    <property type="nucleotide sequence ID" value="NZ_CP064942.1"/>
</dbReference>
<proteinExistence type="inferred from homology"/>
<evidence type="ECO:0000313" key="10">
    <source>
        <dbReference type="Proteomes" id="UP000594800"/>
    </source>
</evidence>
<evidence type="ECO:0000259" key="8">
    <source>
        <dbReference type="Pfam" id="PF06808"/>
    </source>
</evidence>
<evidence type="ECO:0000256" key="3">
    <source>
        <dbReference type="ARBA" id="ARBA00022519"/>
    </source>
</evidence>
<reference evidence="9 10" key="1">
    <citation type="submission" date="2020-11" db="EMBL/GenBank/DDBJ databases">
        <title>Description of Pontivivens ytuae sp. nov. isolated from deep sea sediment of Mariana Trench.</title>
        <authorList>
            <person name="Wang Z."/>
            <person name="Sun Q.-L."/>
            <person name="Xu X.-D."/>
            <person name="Tang Y.-Z."/>
            <person name="Zhang J."/>
        </authorList>
    </citation>
    <scope>NUCLEOTIDE SEQUENCE [LARGE SCALE GENOMIC DNA]</scope>
    <source>
        <strain evidence="9 10">MT2928</strain>
    </source>
</reference>
<dbReference type="InterPro" id="IPR010656">
    <property type="entry name" value="DctM"/>
</dbReference>
<comment type="caution">
    <text evidence="7">Lacks conserved residue(s) required for the propagation of feature annotation.</text>
</comment>
<keyword evidence="10" id="KW-1185">Reference proteome</keyword>